<protein>
    <submittedName>
        <fullName evidence="1">Uncharacterized protein</fullName>
    </submittedName>
</protein>
<sequence length="330" mass="36307">MSGLDLNMLPEDTFLDEGDGNNKAQPLFCTQIPPAGGYASIEGVGESPNLLGQVNASRTPEVLGAKIHVTASAATGGSNAMDTDCNADPVAATLPSGTENLPTVDATNVHLVVEGDDETEVRSTPEEPYVGMRFDTLEEAKLHYNAYAKSLGFSVKYNTSRRSAFTKVLEKQQFCCNKNRKPKTDDVPAVPIPENPSSESDTDDGGGEGGQRTLSKNKGSSGKIGKKRRRESIKQTNCRASMRVKLIDNKFEVTAFIPEHNHDMINKPSLTKYLRYHQGIPREEQKFLTTLHHCNLETWRMMSVMSEFYGCAKLVPYTTKNISNLRTSIR</sequence>
<organism evidence="1 2">
    <name type="scientific">Avena sativa</name>
    <name type="common">Oat</name>
    <dbReference type="NCBI Taxonomy" id="4498"/>
    <lineage>
        <taxon>Eukaryota</taxon>
        <taxon>Viridiplantae</taxon>
        <taxon>Streptophyta</taxon>
        <taxon>Embryophyta</taxon>
        <taxon>Tracheophyta</taxon>
        <taxon>Spermatophyta</taxon>
        <taxon>Magnoliopsida</taxon>
        <taxon>Liliopsida</taxon>
        <taxon>Poales</taxon>
        <taxon>Poaceae</taxon>
        <taxon>BOP clade</taxon>
        <taxon>Pooideae</taxon>
        <taxon>Poodae</taxon>
        <taxon>Poeae</taxon>
        <taxon>Poeae Chloroplast Group 1 (Aveneae type)</taxon>
        <taxon>Aveninae</taxon>
        <taxon>Avena</taxon>
    </lineage>
</organism>
<accession>A0ACD5XMW6</accession>
<proteinExistence type="predicted"/>
<dbReference type="Proteomes" id="UP001732700">
    <property type="component" value="Chromosome 5A"/>
</dbReference>
<evidence type="ECO:0000313" key="1">
    <source>
        <dbReference type="EnsemblPlants" id="AVESA.00010b.r2.5AG0815580.1.CDS.1"/>
    </source>
</evidence>
<keyword evidence="2" id="KW-1185">Reference proteome</keyword>
<dbReference type="EnsemblPlants" id="AVESA.00010b.r2.5AG0815580.1">
    <property type="protein sequence ID" value="AVESA.00010b.r2.5AG0815580.1.CDS.1"/>
    <property type="gene ID" value="AVESA.00010b.r2.5AG0815580"/>
</dbReference>
<evidence type="ECO:0000313" key="2">
    <source>
        <dbReference type="Proteomes" id="UP001732700"/>
    </source>
</evidence>
<reference evidence="1" key="2">
    <citation type="submission" date="2025-09" db="UniProtKB">
        <authorList>
            <consortium name="EnsemblPlants"/>
        </authorList>
    </citation>
    <scope>IDENTIFICATION</scope>
</reference>
<name>A0ACD5XMW6_AVESA</name>
<reference evidence="1" key="1">
    <citation type="submission" date="2021-05" db="EMBL/GenBank/DDBJ databases">
        <authorList>
            <person name="Scholz U."/>
            <person name="Mascher M."/>
            <person name="Fiebig A."/>
        </authorList>
    </citation>
    <scope>NUCLEOTIDE SEQUENCE [LARGE SCALE GENOMIC DNA]</scope>
</reference>